<dbReference type="InterPro" id="IPR018501">
    <property type="entry name" value="DDT_dom"/>
</dbReference>
<dbReference type="RefSeq" id="XP_031027749.1">
    <property type="nucleotide sequence ID" value="XM_031165973.1"/>
</dbReference>
<feature type="compositionally biased region" description="Acidic residues" evidence="6">
    <location>
        <begin position="1118"/>
        <end position="1133"/>
    </location>
</feature>
<feature type="compositionally biased region" description="Low complexity" evidence="6">
    <location>
        <begin position="701"/>
        <end position="711"/>
    </location>
</feature>
<dbReference type="GO" id="GO:0005634">
    <property type="term" value="C:nucleus"/>
    <property type="evidence" value="ECO:0007669"/>
    <property type="project" value="UniProtKB-SubCell"/>
</dbReference>
<evidence type="ECO:0000256" key="1">
    <source>
        <dbReference type="ARBA" id="ARBA00004123"/>
    </source>
</evidence>
<dbReference type="GeneID" id="42001270"/>
<dbReference type="Pfam" id="PF10537">
    <property type="entry name" value="WAC_Acf1_DNA_bd"/>
    <property type="match status" value="1"/>
</dbReference>
<dbReference type="Pfam" id="PF02791">
    <property type="entry name" value="DDT"/>
    <property type="match status" value="1"/>
</dbReference>
<sequence>MPTLTRTKKPIVLLQPPTHTDDQIEVLQIRFTGEIFTDYDQYWERLRLYNQRIWECAETGKSKLTYEQALNSELEARKILEDRLPDVWRKPCLELIQFNTRRLNQLVDEIHEWFKENAIVGEQVTIEIESTQHDAKITEVIQAHSRPGPNPYAAPPVNPDATWPDVTLYRVHQCALDGTLLPPHTNPNQPTEYWVSLNAMKRNRVALSKNNLREFVRENASKDPWQGAPWLIRADLAGRYGISTTPPVNVQANFEVREEKELKIDDRKRKKTEDGAPTQKRAANHLMSTLNLPVEDLELLSVPPRANQPPIPRPIPTSDFGAVPQELVPDVLVIWTFLGVFGKSLHLSPFTLDDFISSLSYQGLPASTLLVEVFGSLLHLACLEWSLKVDAAIRAAANQPATFIDHQTIPIPPEQRVALHVDDIDKPMHETANTLYAKLIADERASLDQWWKWYPGRWHSGMDGHRPSVAALLANTRAERSIPNTKRLRAWEVVLAGLVRDWIPADCLANKWTVLSLLLGGELDGRGGEPPSVHSAASSEMGDERTASPSVNGTNNIDDNDDSLAGGSGHLDVVNGGGSVSNNGNSTSTNNRKRAADTPDTASYHEDMANYENGNGSEDDSRPIQRKSSRTKKPKIVKDESPDPDSPIVSALPHPITSLRERPIRATRTATPDMLSATTPTNNTSQTPTPPIKKKAPPPSRRSAAAAAQQSQTLDIDRLLQVTEYGFVALTVAEKVKILKFLADECCMTSNVIRDAFEASLVRISELKTEKRDVNNLIKALAQSKRDLKKQRSGAVAAAKAAKQTTRKGGAAAATPSALAPATPASAIAAIKMEDDPPLSDRMTDNSSDLSDHAATSSGEDNGDSDGGTSNATGSDDRPSSRKRSKKTKTRVTKKGKTGKQPSSSTLTSATTRNSSSTPQPTAPPGPLSSGDVIQNIAQERLRIEEEELKLAKRQLFLDQEIRRLEGVSRIRPLGRDRHYNRYWWYDEYVGAYPPGSELPDAPPVPKGHKARPAVPIVLEWAAGRVFVEEFGVGVGAHSVNSVTDVERDAAGVGIAYGRGKAVRWGCYQTVEEVDLLMKWLNARGVRESALLNGIARVQPLILGSVGKRVEDLTATNEDIEEEGKTDVDEEMGQESNTAASPAAPKRQKQMNPSSSTTIPSQSSRFMAPFTSDDHLEYLNKEARLVG</sequence>
<keyword evidence="2 5" id="KW-0175">Coiled coil</keyword>
<evidence type="ECO:0000256" key="4">
    <source>
        <dbReference type="PROSITE-ProRule" id="PRU00475"/>
    </source>
</evidence>
<dbReference type="Proteomes" id="UP000319731">
    <property type="component" value="Unassembled WGS sequence"/>
</dbReference>
<dbReference type="GO" id="GO:0000781">
    <property type="term" value="C:chromosome, telomeric region"/>
    <property type="evidence" value="ECO:0007669"/>
    <property type="project" value="GOC"/>
</dbReference>
<evidence type="ECO:0000259" key="8">
    <source>
        <dbReference type="PROSITE" id="PS51136"/>
    </source>
</evidence>
<proteinExistence type="predicted"/>
<dbReference type="PROSITE" id="PS51136">
    <property type="entry name" value="WAC"/>
    <property type="match status" value="1"/>
</dbReference>
<feature type="region of interest" description="Disordered" evidence="6">
    <location>
        <begin position="836"/>
        <end position="932"/>
    </location>
</feature>
<dbReference type="InterPro" id="IPR028941">
    <property type="entry name" value="WHIM2_dom"/>
</dbReference>
<dbReference type="PROSITE" id="PS50827">
    <property type="entry name" value="DDT"/>
    <property type="match status" value="1"/>
</dbReference>
<evidence type="ECO:0000259" key="7">
    <source>
        <dbReference type="PROSITE" id="PS50827"/>
    </source>
</evidence>
<feature type="region of interest" description="Disordered" evidence="6">
    <location>
        <begin position="261"/>
        <end position="281"/>
    </location>
</feature>
<reference evidence="9 10" key="1">
    <citation type="journal article" date="2019" name="Sci. Rep.">
        <title>Comparative genomics of chytrid fungi reveal insights into the obligate biotrophic and pathogenic lifestyle of Synchytrium endobioticum.</title>
        <authorList>
            <person name="van de Vossenberg B.T.L.H."/>
            <person name="Warris S."/>
            <person name="Nguyen H.D.T."/>
            <person name="van Gent-Pelzer M.P.E."/>
            <person name="Joly D.L."/>
            <person name="van de Geest H.C."/>
            <person name="Bonants P.J.M."/>
            <person name="Smith D.S."/>
            <person name="Levesque C.A."/>
            <person name="van der Lee T.A.J."/>
        </authorList>
    </citation>
    <scope>NUCLEOTIDE SEQUENCE [LARGE SCALE GENOMIC DNA]</scope>
    <source>
        <strain evidence="9 10">JEL517</strain>
    </source>
</reference>
<keyword evidence="3 4" id="KW-0539">Nucleus</keyword>
<organism evidence="9 10">
    <name type="scientific">Synchytrium microbalum</name>
    <dbReference type="NCBI Taxonomy" id="1806994"/>
    <lineage>
        <taxon>Eukaryota</taxon>
        <taxon>Fungi</taxon>
        <taxon>Fungi incertae sedis</taxon>
        <taxon>Chytridiomycota</taxon>
        <taxon>Chytridiomycota incertae sedis</taxon>
        <taxon>Chytridiomycetes</taxon>
        <taxon>Synchytriales</taxon>
        <taxon>Synchytriaceae</taxon>
        <taxon>Synchytrium</taxon>
    </lineage>
</organism>
<feature type="compositionally biased region" description="Low complexity" evidence="6">
    <location>
        <begin position="678"/>
        <end position="687"/>
    </location>
</feature>
<dbReference type="GO" id="GO:0031509">
    <property type="term" value="P:subtelomeric heterochromatin formation"/>
    <property type="evidence" value="ECO:0007669"/>
    <property type="project" value="TreeGrafter"/>
</dbReference>
<evidence type="ECO:0000313" key="10">
    <source>
        <dbReference type="Proteomes" id="UP000319731"/>
    </source>
</evidence>
<evidence type="ECO:0000256" key="6">
    <source>
        <dbReference type="SAM" id="MobiDB-lite"/>
    </source>
</evidence>
<dbReference type="Pfam" id="PF15612">
    <property type="entry name" value="WHIM1"/>
    <property type="match status" value="1"/>
</dbReference>
<evidence type="ECO:0000256" key="5">
    <source>
        <dbReference type="SAM" id="Coils"/>
    </source>
</evidence>
<dbReference type="InterPro" id="IPR028942">
    <property type="entry name" value="WHIM1_dom"/>
</dbReference>
<comment type="subcellular location">
    <subcellularLocation>
        <location evidence="1 4">Nucleus</location>
    </subcellularLocation>
</comment>
<feature type="compositionally biased region" description="Low complexity" evidence="6">
    <location>
        <begin position="580"/>
        <end position="590"/>
    </location>
</feature>
<feature type="region of interest" description="Disordered" evidence="6">
    <location>
        <begin position="526"/>
        <end position="711"/>
    </location>
</feature>
<evidence type="ECO:0000313" key="9">
    <source>
        <dbReference type="EMBL" id="TPX38034.1"/>
    </source>
</evidence>
<feature type="compositionally biased region" description="Polar residues" evidence="6">
    <location>
        <begin position="547"/>
        <end position="557"/>
    </location>
</feature>
<feature type="compositionally biased region" description="Basic residues" evidence="6">
    <location>
        <begin position="624"/>
        <end position="635"/>
    </location>
</feature>
<gene>
    <name evidence="9" type="ORF">SmJEL517_g00043</name>
</gene>
<feature type="domain" description="WAC" evidence="8">
    <location>
        <begin position="24"/>
        <end position="130"/>
    </location>
</feature>
<dbReference type="PANTHER" id="PTHR32075:SF6">
    <property type="entry name" value="ISWI CHROMATIN-REMODELING COMPLEX SUBUNIT YPL216W-RELATED"/>
    <property type="match status" value="1"/>
</dbReference>
<feature type="compositionally biased region" description="Low complexity" evidence="6">
    <location>
        <begin position="1153"/>
        <end position="1164"/>
    </location>
</feature>
<feature type="domain" description="DDT" evidence="7">
    <location>
        <begin position="325"/>
        <end position="387"/>
    </location>
</feature>
<protein>
    <recommendedName>
        <fullName evidence="11">WAC domain-containing protein</fullName>
    </recommendedName>
</protein>
<accession>A0A507CIQ4</accession>
<feature type="region of interest" description="Disordered" evidence="6">
    <location>
        <begin position="798"/>
        <end position="821"/>
    </location>
</feature>
<dbReference type="PANTHER" id="PTHR32075">
    <property type="entry name" value="ISWI CHROMATIN-REMODELING COMPLEX SUBUNIT YPL216W-RELATED"/>
    <property type="match status" value="1"/>
</dbReference>
<dbReference type="OrthoDB" id="332390at2759"/>
<comment type="caution">
    <text evidence="9">The sequence shown here is derived from an EMBL/GenBank/DDBJ whole genome shotgun (WGS) entry which is preliminary data.</text>
</comment>
<keyword evidence="10" id="KW-1185">Reference proteome</keyword>
<feature type="compositionally biased region" description="Basic and acidic residues" evidence="6">
    <location>
        <begin position="261"/>
        <end position="274"/>
    </location>
</feature>
<dbReference type="Pfam" id="PF15613">
    <property type="entry name" value="WSD"/>
    <property type="match status" value="1"/>
</dbReference>
<dbReference type="GO" id="GO:0000785">
    <property type="term" value="C:chromatin"/>
    <property type="evidence" value="ECO:0007669"/>
    <property type="project" value="UniProtKB-ARBA"/>
</dbReference>
<evidence type="ECO:0000256" key="2">
    <source>
        <dbReference type="ARBA" id="ARBA00023054"/>
    </source>
</evidence>
<dbReference type="EMBL" id="QEAO01000001">
    <property type="protein sequence ID" value="TPX38034.1"/>
    <property type="molecule type" value="Genomic_DNA"/>
</dbReference>
<evidence type="ECO:0000256" key="3">
    <source>
        <dbReference type="ARBA" id="ARBA00023242"/>
    </source>
</evidence>
<dbReference type="STRING" id="1806994.A0A507CIQ4"/>
<feature type="compositionally biased region" description="Basic residues" evidence="6">
    <location>
        <begin position="881"/>
        <end position="898"/>
    </location>
</feature>
<dbReference type="InterPro" id="IPR013136">
    <property type="entry name" value="WSTF_Acf1_Cbp146"/>
</dbReference>
<feature type="compositionally biased region" description="Polar residues" evidence="6">
    <location>
        <begin position="901"/>
        <end position="920"/>
    </location>
</feature>
<feature type="coiled-coil region" evidence="5">
    <location>
        <begin position="764"/>
        <end position="791"/>
    </location>
</feature>
<feature type="region of interest" description="Disordered" evidence="6">
    <location>
        <begin position="1114"/>
        <end position="1173"/>
    </location>
</feature>
<evidence type="ECO:0008006" key="11">
    <source>
        <dbReference type="Google" id="ProtNLM"/>
    </source>
</evidence>
<name>A0A507CIQ4_9FUNG</name>
<dbReference type="AlphaFoldDB" id="A0A507CIQ4"/>